<reference evidence="1 2" key="1">
    <citation type="submission" date="2017-11" db="EMBL/GenBank/DDBJ databases">
        <title>Complete genome of a free-living desiccation-tolerant cyanobacterium and its photosynthetic adaptation to extreme terrestrial habitat.</title>
        <authorList>
            <person name="Shang J."/>
        </authorList>
    </citation>
    <scope>NUCLEOTIDE SEQUENCE [LARGE SCALE GENOMIC DNA]</scope>
    <source>
        <strain evidence="1 2">CCNUN1</strain>
        <plasmid evidence="2">pnfsy08</plasmid>
    </source>
</reference>
<dbReference type="KEGG" id="nfl:COO91_10988"/>
<sequence>MATPNLFESVVLNHNVVCTHNKSDRRSCPDRAIAFYPFIKELYYALYNTYTASNS</sequence>
<geneLocation type="plasmid" evidence="2">
    <name>pnfsy08</name>
</geneLocation>
<protein>
    <submittedName>
        <fullName evidence="1">Uncharacterized protein</fullName>
    </submittedName>
</protein>
<dbReference type="EMBL" id="CP024793">
    <property type="protein sequence ID" value="AUB44745.1"/>
    <property type="molecule type" value="Genomic_DNA"/>
</dbReference>
<gene>
    <name evidence="1" type="ORF">COO91_10988</name>
</gene>
<dbReference type="Proteomes" id="UP000232003">
    <property type="component" value="Plasmid pNFSY08"/>
</dbReference>
<proteinExistence type="predicted"/>
<name>A0A2K8TCH9_9NOSO</name>
<dbReference type="AlphaFoldDB" id="A0A2K8TCH9"/>
<evidence type="ECO:0000313" key="2">
    <source>
        <dbReference type="Proteomes" id="UP000232003"/>
    </source>
</evidence>
<keyword evidence="1" id="KW-0614">Plasmid</keyword>
<accession>A0A2K8TCH9</accession>
<evidence type="ECO:0000313" key="1">
    <source>
        <dbReference type="EMBL" id="AUB44745.1"/>
    </source>
</evidence>
<keyword evidence="2" id="KW-1185">Reference proteome</keyword>
<organism evidence="1 2">
    <name type="scientific">Nostoc flagelliforme CCNUN1</name>
    <dbReference type="NCBI Taxonomy" id="2038116"/>
    <lineage>
        <taxon>Bacteria</taxon>
        <taxon>Bacillati</taxon>
        <taxon>Cyanobacteriota</taxon>
        <taxon>Cyanophyceae</taxon>
        <taxon>Nostocales</taxon>
        <taxon>Nostocaceae</taxon>
        <taxon>Nostoc</taxon>
    </lineage>
</organism>